<evidence type="ECO:0000313" key="2">
    <source>
        <dbReference type="Proteomes" id="UP000523105"/>
    </source>
</evidence>
<protein>
    <submittedName>
        <fullName evidence="1">Uncharacterized protein</fullName>
    </submittedName>
</protein>
<dbReference type="AlphaFoldDB" id="A0A7K4MR43"/>
<organism evidence="1 2">
    <name type="scientific">Marine Group I thaumarchaeote</name>
    <dbReference type="NCBI Taxonomy" id="2511932"/>
    <lineage>
        <taxon>Archaea</taxon>
        <taxon>Nitrososphaerota</taxon>
        <taxon>Marine Group I</taxon>
    </lineage>
</organism>
<dbReference type="Proteomes" id="UP000523105">
    <property type="component" value="Unassembled WGS sequence"/>
</dbReference>
<feature type="non-terminal residue" evidence="1">
    <location>
        <position position="1178"/>
    </location>
</feature>
<reference evidence="1 2" key="1">
    <citation type="journal article" date="2019" name="Environ. Microbiol.">
        <title>Genomics insights into ecotype formation of ammonia-oxidizing archaea in the deep ocean.</title>
        <authorList>
            <person name="Wang Y."/>
            <person name="Huang J.M."/>
            <person name="Cui G.J."/>
            <person name="Nunoura T."/>
            <person name="Takaki Y."/>
            <person name="Li W.L."/>
            <person name="Li J."/>
            <person name="Gao Z.M."/>
            <person name="Takai K."/>
            <person name="Zhang A.Q."/>
            <person name="Stepanauskas R."/>
        </authorList>
    </citation>
    <scope>NUCLEOTIDE SEQUENCE [LARGE SCALE GENOMIC DNA]</scope>
    <source>
        <strain evidence="1 2">L15b</strain>
    </source>
</reference>
<accession>A0A7K4MR43</accession>
<evidence type="ECO:0000313" key="1">
    <source>
        <dbReference type="EMBL" id="NWJ44045.1"/>
    </source>
</evidence>
<gene>
    <name evidence="1" type="ORF">HX837_07595</name>
</gene>
<comment type="caution">
    <text evidence="1">The sequence shown here is derived from an EMBL/GenBank/DDBJ whole genome shotgun (WGS) entry which is preliminary data.</text>
</comment>
<proteinExistence type="predicted"/>
<name>A0A7K4MR43_9ARCH</name>
<sequence>MAYSYTRQSSMSDGDTITAALFNNEYNQLVNAFAYHSSTVGSTGHRHDGTAGHGGSIHTIGDLDFLNKIAAGNTNNRWGVFVEVSSAAVEQIRIQDGVIAPVTDNDIDLGTSSLEFKDLFIDGTAHIDTLDVDVNGTVAGTFGVTGATTLSSTLAVTGAVTGSSTFQGTTITATTAFVPDASDGAALGTSALEFSDLFLADGAVINFGDDQDVSLTHVADTGILLSSTDQLQFGDSGTYIYQSADGVLELVSDTEIELTATTIDINGAVAMDGAITGGTNITISGELDAATLDISGNADIDGTTNLDNTDIDGTLAVDGTTISLDASTSLNIDNSNTSNGITIGTVTSGVPISIGHTTSETTVNDNLTVTGTLTLGSGAELTEAELEFLDGITAGTVAASKAVVVDSNKDIGTFRNVTIDGTFSDGNYTFDTSGNVSGLGTIGSGAITSTGTVQGTTITATTAFVPDASDGAALGTSALEFSDLFLADGAVINFGDDQDVSLTHVADTGLLISSTDQLQFGDSGTYIYQSADGVLDLVSDTEIELTATTIDINGNVDVSGTLTVAGAVDFGDAALSNVGAVQLDSIAGDGDTNTSITFSGSDVITIATGGSGRLTIGDGALSPVTNNQMDLGTSSLEFKDAFFDGTVTADAFAGPLTGNVTGNASGTALTVTQAAQTNITSLGTLTALTVDDVAINGKVVTMTGSTDDTATVTVGTNGTLAITTVDTAAAAANMTLTADGTFEAVGTTITLDSGGAINLEPASGSAILLDGTISVDAGVVTGATSITSTAFVGDITGDVTGNASGTALTVTQAAQTNITSLGTLTALTVDDVAINGKVVTMTGSSSDTAVFTAGTNGTLSIVTTDDAAAAANIQITADGTVDIDSAGILTLDSGAAINIEPAAGSAILLDGTISVDAGVVTGATAITLSGELDAGSLDVSGDADIDGTLEADVITVDGTALNEYIADTVGAMVGSNTESGITVAYQDGDNTLDFTVGTLNQDTSGTAAIATTVTITDNESTNESNAVIFTAGGDVDGGNLGLESDGNLTYNPSSGTLTATAFAGALTGNVTGNTSGTAATVTTAAQSNITSLGTLTTLTVDNVIINGSTIGHTGDTDLITVASGIATVAGEVSMTTLDIGGTNVTSTAAELNILDGVTSTAAELNILDGVTSTAAELN</sequence>
<dbReference type="EMBL" id="JACASV010000096">
    <property type="protein sequence ID" value="NWJ44045.1"/>
    <property type="molecule type" value="Genomic_DNA"/>
</dbReference>